<protein>
    <submittedName>
        <fullName evidence="1">Uncharacterized protein</fullName>
    </submittedName>
</protein>
<name>A0A401Z295_9ACTN</name>
<dbReference type="AlphaFoldDB" id="A0A401Z295"/>
<dbReference type="OrthoDB" id="4350849at2"/>
<proteinExistence type="predicted"/>
<evidence type="ECO:0000313" key="1">
    <source>
        <dbReference type="EMBL" id="GCE00911.1"/>
    </source>
</evidence>
<keyword evidence="2" id="KW-1185">Reference proteome</keyword>
<dbReference type="Proteomes" id="UP000286931">
    <property type="component" value="Unassembled WGS sequence"/>
</dbReference>
<accession>A0A401Z295</accession>
<dbReference type="EMBL" id="BIFH01000043">
    <property type="protein sequence ID" value="GCE00911.1"/>
    <property type="molecule type" value="Genomic_DNA"/>
</dbReference>
<dbReference type="RefSeq" id="WP_126642596.1">
    <property type="nucleotide sequence ID" value="NZ_BIFH01000043.1"/>
</dbReference>
<comment type="caution">
    <text evidence="1">The sequence shown here is derived from an EMBL/GenBank/DDBJ whole genome shotgun (WGS) entry which is preliminary data.</text>
</comment>
<sequence>MSKFFVQFTDYAEGGMRGLAEGRKQEIKSAAKSALGSDPYGGGSAAVRGDRDRREITLVNAILSYDVSPAVVVVSVVRVSAPFG</sequence>
<evidence type="ECO:0000313" key="2">
    <source>
        <dbReference type="Proteomes" id="UP000286931"/>
    </source>
</evidence>
<gene>
    <name evidence="1" type="ORF">EHYA_08638</name>
</gene>
<reference evidence="1 2" key="1">
    <citation type="submission" date="2018-12" db="EMBL/GenBank/DDBJ databases">
        <title>Draft genome sequence of Embleya hyalina NBRC 13850T.</title>
        <authorList>
            <person name="Komaki H."/>
            <person name="Hosoyama A."/>
            <person name="Kimura A."/>
            <person name="Ichikawa N."/>
            <person name="Tamura T."/>
        </authorList>
    </citation>
    <scope>NUCLEOTIDE SEQUENCE [LARGE SCALE GENOMIC DNA]</scope>
    <source>
        <strain evidence="1 2">NBRC 13850</strain>
    </source>
</reference>
<organism evidence="1 2">
    <name type="scientific">Embleya hyalina</name>
    <dbReference type="NCBI Taxonomy" id="516124"/>
    <lineage>
        <taxon>Bacteria</taxon>
        <taxon>Bacillati</taxon>
        <taxon>Actinomycetota</taxon>
        <taxon>Actinomycetes</taxon>
        <taxon>Kitasatosporales</taxon>
        <taxon>Streptomycetaceae</taxon>
        <taxon>Embleya</taxon>
    </lineage>
</organism>